<dbReference type="Proteomes" id="UP000606172">
    <property type="component" value="Unassembled WGS sequence"/>
</dbReference>
<gene>
    <name evidence="2" type="primary">aepA_1</name>
    <name evidence="2" type="ORF">Ssi02_29370</name>
</gene>
<dbReference type="CDD" id="cd01300">
    <property type="entry name" value="YtcJ_like"/>
    <property type="match status" value="1"/>
</dbReference>
<dbReference type="AlphaFoldDB" id="A0A919RF17"/>
<sequence length="540" mass="59294">MPSTPDRILVNGLITTLADGGDLPAEVSALAIRDGVITAVGTDEEVRALADDSTEVVDLGGRRVVPGLIDSHVHFVRAGLTWNDELRWEDVYELSTALSTIEEAARNQPEGTWIRVIGGWDEKQFTDGGRGPTREDLDRVAPNHPVYVQMQYAWVQLNTLAMTTMGIDDELVAGLTQGTFERDETGALTGRGSGRLLMPWFYKQLPAPTFEEQVASTAAVSREFARLGMTGCIDGGGYNTGPDVYGPVYEAWRRGELVTRVRLYQHPSAPGMEDEEIAGYARYLEPGFGDDLLRVSGIGEVILYRSHDGIAEPGDTSDDAMDHHERLLAPLAAKGWSVQIHAHQRGYIDRLLDLWERIDKVHPIRDLRWTLVHAEPVGKQHIERLKALGAGLMLQSLLRLNGEKAIATWGAERVAESPVLRALHDAEVPIGLGSDAMRVASYNPFTSMQWFLTGLTVSGTPTLSKENLLSREEALRGYTVGSAWCTFEEDVRGRLLPGYQADVAVLSKDFFTVPVEEIHTITSELTLLGGRTVWSSGAVA</sequence>
<dbReference type="InterPro" id="IPR011059">
    <property type="entry name" value="Metal-dep_hydrolase_composite"/>
</dbReference>
<dbReference type="InterPro" id="IPR013108">
    <property type="entry name" value="Amidohydro_3"/>
</dbReference>
<protein>
    <submittedName>
        <fullName evidence="2">Amidohydrolase</fullName>
    </submittedName>
</protein>
<dbReference type="PANTHER" id="PTHR22642:SF21">
    <property type="entry name" value="PERIPLASMIC PROTEIN"/>
    <property type="match status" value="1"/>
</dbReference>
<dbReference type="Gene3D" id="3.20.20.140">
    <property type="entry name" value="Metal-dependent hydrolases"/>
    <property type="match status" value="1"/>
</dbReference>
<dbReference type="Gene3D" id="3.10.310.70">
    <property type="match status" value="1"/>
</dbReference>
<dbReference type="EMBL" id="BOOW01000018">
    <property type="protein sequence ID" value="GII92706.1"/>
    <property type="molecule type" value="Genomic_DNA"/>
</dbReference>
<accession>A0A919RF17</accession>
<reference evidence="2" key="1">
    <citation type="submission" date="2021-01" db="EMBL/GenBank/DDBJ databases">
        <title>Whole genome shotgun sequence of Sinosporangium siamense NBRC 109515.</title>
        <authorList>
            <person name="Komaki H."/>
            <person name="Tamura T."/>
        </authorList>
    </citation>
    <scope>NUCLEOTIDE SEQUENCE</scope>
    <source>
        <strain evidence="2">NBRC 109515</strain>
    </source>
</reference>
<dbReference type="SUPFAM" id="SSF51338">
    <property type="entry name" value="Composite domain of metallo-dependent hydrolases"/>
    <property type="match status" value="1"/>
</dbReference>
<dbReference type="SUPFAM" id="SSF51556">
    <property type="entry name" value="Metallo-dependent hydrolases"/>
    <property type="match status" value="1"/>
</dbReference>
<feature type="domain" description="Amidohydrolase 3" evidence="1">
    <location>
        <begin position="55"/>
        <end position="533"/>
    </location>
</feature>
<evidence type="ECO:0000313" key="3">
    <source>
        <dbReference type="Proteomes" id="UP000606172"/>
    </source>
</evidence>
<proteinExistence type="predicted"/>
<dbReference type="Gene3D" id="2.30.40.10">
    <property type="entry name" value="Urease, subunit C, domain 1"/>
    <property type="match status" value="1"/>
</dbReference>
<dbReference type="InterPro" id="IPR032466">
    <property type="entry name" value="Metal_Hydrolase"/>
</dbReference>
<evidence type="ECO:0000313" key="2">
    <source>
        <dbReference type="EMBL" id="GII92706.1"/>
    </source>
</evidence>
<comment type="caution">
    <text evidence="2">The sequence shown here is derived from an EMBL/GenBank/DDBJ whole genome shotgun (WGS) entry which is preliminary data.</text>
</comment>
<organism evidence="2 3">
    <name type="scientific">Sinosporangium siamense</name>
    <dbReference type="NCBI Taxonomy" id="1367973"/>
    <lineage>
        <taxon>Bacteria</taxon>
        <taxon>Bacillati</taxon>
        <taxon>Actinomycetota</taxon>
        <taxon>Actinomycetes</taxon>
        <taxon>Streptosporangiales</taxon>
        <taxon>Streptosporangiaceae</taxon>
        <taxon>Sinosporangium</taxon>
    </lineage>
</organism>
<evidence type="ECO:0000259" key="1">
    <source>
        <dbReference type="Pfam" id="PF07969"/>
    </source>
</evidence>
<dbReference type="GO" id="GO:0016810">
    <property type="term" value="F:hydrolase activity, acting on carbon-nitrogen (but not peptide) bonds"/>
    <property type="evidence" value="ECO:0007669"/>
    <property type="project" value="InterPro"/>
</dbReference>
<dbReference type="Pfam" id="PF07969">
    <property type="entry name" value="Amidohydro_3"/>
    <property type="match status" value="1"/>
</dbReference>
<dbReference type="InterPro" id="IPR033932">
    <property type="entry name" value="YtcJ-like"/>
</dbReference>
<keyword evidence="3" id="KW-1185">Reference proteome</keyword>
<name>A0A919RF17_9ACTN</name>
<dbReference type="PANTHER" id="PTHR22642">
    <property type="entry name" value="IMIDAZOLONEPROPIONASE"/>
    <property type="match status" value="1"/>
</dbReference>
<dbReference type="RefSeq" id="WP_204025713.1">
    <property type="nucleotide sequence ID" value="NZ_BOOW01000018.1"/>
</dbReference>